<dbReference type="PANTHER" id="PTHR34980">
    <property type="entry name" value="INNER MEMBRANE PROTEIN-RELATED-RELATED"/>
    <property type="match status" value="1"/>
</dbReference>
<keyword evidence="1" id="KW-0472">Membrane</keyword>
<feature type="transmembrane region" description="Helical" evidence="1">
    <location>
        <begin position="88"/>
        <end position="107"/>
    </location>
</feature>
<evidence type="ECO:0000256" key="1">
    <source>
        <dbReference type="SAM" id="Phobius"/>
    </source>
</evidence>
<reference evidence="3" key="1">
    <citation type="journal article" date="2019" name="Int. J. Syst. Evol. Microbiol.">
        <title>The Global Catalogue of Microorganisms (GCM) 10K type strain sequencing project: providing services to taxonomists for standard genome sequencing and annotation.</title>
        <authorList>
            <consortium name="The Broad Institute Genomics Platform"/>
            <consortium name="The Broad Institute Genome Sequencing Center for Infectious Disease"/>
            <person name="Wu L."/>
            <person name="Ma J."/>
        </authorList>
    </citation>
    <scope>NUCLEOTIDE SEQUENCE [LARGE SCALE GENOMIC DNA]</scope>
    <source>
        <strain evidence="3">CCUG 62953</strain>
    </source>
</reference>
<keyword evidence="1" id="KW-0812">Transmembrane</keyword>
<comment type="caution">
    <text evidence="2">The sequence shown here is derived from an EMBL/GenBank/DDBJ whole genome shotgun (WGS) entry which is preliminary data.</text>
</comment>
<dbReference type="EMBL" id="JBHTMU010000004">
    <property type="protein sequence ID" value="MFD1341558.1"/>
    <property type="molecule type" value="Genomic_DNA"/>
</dbReference>
<keyword evidence="1" id="KW-1133">Transmembrane helix</keyword>
<protein>
    <submittedName>
        <fullName evidence="2">DUF805 domain-containing protein</fullName>
    </submittedName>
</protein>
<sequence>MTSLTNAFQHGLSHYASFASRTDRATFWWYVLAVFLIIVITNVIDGLVFGWAPEAGEPISFLVALALILPNIAIGARRLHDTGRSGWWLLLCLIPVIGTLVLIWFYIQKGEPGPNAYGDAPR</sequence>
<evidence type="ECO:0000313" key="3">
    <source>
        <dbReference type="Proteomes" id="UP001597135"/>
    </source>
</evidence>
<dbReference type="RefSeq" id="WP_386801613.1">
    <property type="nucleotide sequence ID" value="NZ_JBHTMU010000004.1"/>
</dbReference>
<dbReference type="PANTHER" id="PTHR34980:SF2">
    <property type="entry name" value="INNER MEMBRANE PROTEIN YHAH-RELATED"/>
    <property type="match status" value="1"/>
</dbReference>
<organism evidence="2 3">
    <name type="scientific">Litorisediminicola beolgyonensis</name>
    <dbReference type="NCBI Taxonomy" id="1173614"/>
    <lineage>
        <taxon>Bacteria</taxon>
        <taxon>Pseudomonadati</taxon>
        <taxon>Pseudomonadota</taxon>
        <taxon>Alphaproteobacteria</taxon>
        <taxon>Rhodobacterales</taxon>
        <taxon>Paracoccaceae</taxon>
        <taxon>Litorisediminicola</taxon>
    </lineage>
</organism>
<keyword evidence="3" id="KW-1185">Reference proteome</keyword>
<proteinExistence type="predicted"/>
<gene>
    <name evidence="2" type="ORF">ACFQ4E_03920</name>
</gene>
<accession>A0ABW3ZEL1</accession>
<dbReference type="Proteomes" id="UP001597135">
    <property type="component" value="Unassembled WGS sequence"/>
</dbReference>
<feature type="transmembrane region" description="Helical" evidence="1">
    <location>
        <begin position="27"/>
        <end position="52"/>
    </location>
</feature>
<evidence type="ECO:0000313" key="2">
    <source>
        <dbReference type="EMBL" id="MFD1341558.1"/>
    </source>
</evidence>
<name>A0ABW3ZEL1_9RHOB</name>
<dbReference type="Pfam" id="PF05656">
    <property type="entry name" value="DUF805"/>
    <property type="match status" value="1"/>
</dbReference>
<dbReference type="InterPro" id="IPR008523">
    <property type="entry name" value="DUF805"/>
</dbReference>
<feature type="transmembrane region" description="Helical" evidence="1">
    <location>
        <begin position="58"/>
        <end position="76"/>
    </location>
</feature>